<evidence type="ECO:0000256" key="2">
    <source>
        <dbReference type="ARBA" id="ARBA00011028"/>
    </source>
</evidence>
<dbReference type="InterPro" id="IPR006128">
    <property type="entry name" value="Lipoprotein_PsaA-like"/>
</dbReference>
<evidence type="ECO:0000256" key="4">
    <source>
        <dbReference type="ARBA" id="ARBA00022723"/>
    </source>
</evidence>
<dbReference type="PRINTS" id="PR00691">
    <property type="entry name" value="ADHESINB"/>
</dbReference>
<keyword evidence="5 7" id="KW-0732">Signal</keyword>
<name>A0A6J4JIW4_9PROT</name>
<accession>A0A6J4JIW4</accession>
<evidence type="ECO:0000256" key="6">
    <source>
        <dbReference type="RuleBase" id="RU003512"/>
    </source>
</evidence>
<organism evidence="8">
    <name type="scientific">uncultured Craurococcus sp</name>
    <dbReference type="NCBI Taxonomy" id="1135998"/>
    <lineage>
        <taxon>Bacteria</taxon>
        <taxon>Pseudomonadati</taxon>
        <taxon>Pseudomonadota</taxon>
        <taxon>Alphaproteobacteria</taxon>
        <taxon>Acetobacterales</taxon>
        <taxon>Acetobacteraceae</taxon>
        <taxon>Craurococcus</taxon>
        <taxon>environmental samples</taxon>
    </lineage>
</organism>
<feature type="chain" id="PRO_5027119516" evidence="7">
    <location>
        <begin position="24"/>
        <end position="288"/>
    </location>
</feature>
<dbReference type="InterPro" id="IPR050492">
    <property type="entry name" value="Bact_metal-bind_prot9"/>
</dbReference>
<dbReference type="GO" id="GO:0030313">
    <property type="term" value="C:cell envelope"/>
    <property type="evidence" value="ECO:0007669"/>
    <property type="project" value="UniProtKB-SubCell"/>
</dbReference>
<dbReference type="GO" id="GO:0046872">
    <property type="term" value="F:metal ion binding"/>
    <property type="evidence" value="ECO:0007669"/>
    <property type="project" value="UniProtKB-KW"/>
</dbReference>
<keyword evidence="4" id="KW-0479">Metal-binding</keyword>
<evidence type="ECO:0000256" key="7">
    <source>
        <dbReference type="SAM" id="SignalP"/>
    </source>
</evidence>
<dbReference type="InterPro" id="IPR006127">
    <property type="entry name" value="ZnuA-like"/>
</dbReference>
<proteinExistence type="inferred from homology"/>
<evidence type="ECO:0000256" key="3">
    <source>
        <dbReference type="ARBA" id="ARBA00022448"/>
    </source>
</evidence>
<dbReference type="GO" id="GO:0030001">
    <property type="term" value="P:metal ion transport"/>
    <property type="evidence" value="ECO:0007669"/>
    <property type="project" value="InterPro"/>
</dbReference>
<evidence type="ECO:0000256" key="1">
    <source>
        <dbReference type="ARBA" id="ARBA00004196"/>
    </source>
</evidence>
<dbReference type="PANTHER" id="PTHR42953">
    <property type="entry name" value="HIGH-AFFINITY ZINC UPTAKE SYSTEM PROTEIN ZNUA-RELATED"/>
    <property type="match status" value="1"/>
</dbReference>
<dbReference type="Gene3D" id="3.40.50.1980">
    <property type="entry name" value="Nitrogenase molybdenum iron protein domain"/>
    <property type="match status" value="2"/>
</dbReference>
<dbReference type="InterPro" id="IPR006129">
    <property type="entry name" value="AdhesinB"/>
</dbReference>
<evidence type="ECO:0000313" key="8">
    <source>
        <dbReference type="EMBL" id="CAA9279524.1"/>
    </source>
</evidence>
<protein>
    <submittedName>
        <fullName evidence="8">Zinc ABC transporter, substrate-binding protein ZnuA</fullName>
    </submittedName>
</protein>
<gene>
    <name evidence="8" type="ORF">AVDCRST_MAG27-3912</name>
</gene>
<comment type="subcellular location">
    <subcellularLocation>
        <location evidence="1">Cell envelope</location>
    </subcellularLocation>
</comment>
<dbReference type="GO" id="GO:0007155">
    <property type="term" value="P:cell adhesion"/>
    <property type="evidence" value="ECO:0007669"/>
    <property type="project" value="InterPro"/>
</dbReference>
<dbReference type="SUPFAM" id="SSF53807">
    <property type="entry name" value="Helical backbone' metal receptor"/>
    <property type="match status" value="1"/>
</dbReference>
<comment type="similarity">
    <text evidence="2 6">Belongs to the bacterial solute-binding protein 9 family.</text>
</comment>
<dbReference type="EMBL" id="CADCTD010000165">
    <property type="protein sequence ID" value="CAA9279524.1"/>
    <property type="molecule type" value="Genomic_DNA"/>
</dbReference>
<dbReference type="PRINTS" id="PR00690">
    <property type="entry name" value="ADHESNFAMILY"/>
</dbReference>
<evidence type="ECO:0000256" key="5">
    <source>
        <dbReference type="ARBA" id="ARBA00022729"/>
    </source>
</evidence>
<sequence>MTLASRRALLALPALLMPGGGRAQGRPVVVASFTILGDMVRQLAGEAVELRVLAGPETDAHVFQPRPSEVRAIEGAALVIRNGLGFEPWLDRLLRSTGYRGRVVTTTEGIVPRGNDPHAWQDVARARAYAAGIARGLGAVLPPAAARAAEYDARLAALDAWVAGEVARVPPERRVVVTSHDAFDYFAARYGVRVLAPQGIAPNAQPSAAQVAALIRQIRAERVSAVFIEGRGSQAVMERLARDAGISLRGRLYADTLSPPDGPAPTYEAMMRHNLALLVPAMLGATTG</sequence>
<reference evidence="8" key="1">
    <citation type="submission" date="2020-02" db="EMBL/GenBank/DDBJ databases">
        <authorList>
            <person name="Meier V. D."/>
        </authorList>
    </citation>
    <scope>NUCLEOTIDE SEQUENCE</scope>
    <source>
        <strain evidence="8">AVDCRST_MAG27</strain>
    </source>
</reference>
<dbReference type="PANTHER" id="PTHR42953:SF1">
    <property type="entry name" value="METAL-BINDING PROTEIN HI_0362-RELATED"/>
    <property type="match status" value="1"/>
</dbReference>
<dbReference type="AlphaFoldDB" id="A0A6J4JIW4"/>
<keyword evidence="3 6" id="KW-0813">Transport</keyword>
<dbReference type="Pfam" id="PF01297">
    <property type="entry name" value="ZnuA"/>
    <property type="match status" value="1"/>
</dbReference>
<feature type="signal peptide" evidence="7">
    <location>
        <begin position="1"/>
        <end position="23"/>
    </location>
</feature>